<feature type="region of interest" description="Disordered" evidence="1">
    <location>
        <begin position="1"/>
        <end position="47"/>
    </location>
</feature>
<reference evidence="3" key="1">
    <citation type="journal article" date="2019" name="Int. J. Syst. Evol. Microbiol.">
        <title>The Global Catalogue of Microorganisms (GCM) 10K type strain sequencing project: providing services to taxonomists for standard genome sequencing and annotation.</title>
        <authorList>
            <consortium name="The Broad Institute Genomics Platform"/>
            <consortium name="The Broad Institute Genome Sequencing Center for Infectious Disease"/>
            <person name="Wu L."/>
            <person name="Ma J."/>
        </authorList>
    </citation>
    <scope>NUCLEOTIDE SEQUENCE [LARGE SCALE GENOMIC DNA]</scope>
    <source>
        <strain evidence="3">JCM 18123</strain>
    </source>
</reference>
<evidence type="ECO:0000313" key="3">
    <source>
        <dbReference type="Proteomes" id="UP001499993"/>
    </source>
</evidence>
<evidence type="ECO:0000256" key="1">
    <source>
        <dbReference type="SAM" id="MobiDB-lite"/>
    </source>
</evidence>
<proteinExistence type="predicted"/>
<organism evidence="2 3">
    <name type="scientific">Streptomonospora halophila</name>
    <dbReference type="NCBI Taxonomy" id="427369"/>
    <lineage>
        <taxon>Bacteria</taxon>
        <taxon>Bacillati</taxon>
        <taxon>Actinomycetota</taxon>
        <taxon>Actinomycetes</taxon>
        <taxon>Streptosporangiales</taxon>
        <taxon>Nocardiopsidaceae</taxon>
        <taxon>Streptomonospora</taxon>
    </lineage>
</organism>
<sequence length="47" mass="4777">MLKAEESPRDPPAGTAEGYAAPSRTADRVPAAHAPTPEHAGSAARPI</sequence>
<comment type="caution">
    <text evidence="2">The sequence shown here is derived from an EMBL/GenBank/DDBJ whole genome shotgun (WGS) entry which is preliminary data.</text>
</comment>
<accession>A0ABP9GF24</accession>
<gene>
    <name evidence="2" type="ORF">GCM10023224_23550</name>
</gene>
<evidence type="ECO:0000313" key="2">
    <source>
        <dbReference type="EMBL" id="GAA4941018.1"/>
    </source>
</evidence>
<dbReference type="Proteomes" id="UP001499993">
    <property type="component" value="Unassembled WGS sequence"/>
</dbReference>
<name>A0ABP9GF24_9ACTN</name>
<keyword evidence="3" id="KW-1185">Reference proteome</keyword>
<protein>
    <submittedName>
        <fullName evidence="2">Uncharacterized protein</fullName>
    </submittedName>
</protein>
<dbReference type="EMBL" id="BAABIK010000011">
    <property type="protein sequence ID" value="GAA4941018.1"/>
    <property type="molecule type" value="Genomic_DNA"/>
</dbReference>